<proteinExistence type="predicted"/>
<evidence type="ECO:0000313" key="2">
    <source>
        <dbReference type="Proteomes" id="UP000009131"/>
    </source>
</evidence>
<reference evidence="1 2" key="2">
    <citation type="journal article" date="2012" name="Open Biol.">
        <title>Characteristics of nucleosomes and linker DNA regions on the genome of the basidiomycete Mixia osmundae revealed by mono- and dinucleosome mapping.</title>
        <authorList>
            <person name="Nishida H."/>
            <person name="Kondo S."/>
            <person name="Matsumoto T."/>
            <person name="Suzuki Y."/>
            <person name="Yoshikawa H."/>
            <person name="Taylor T.D."/>
            <person name="Sugiyama J."/>
        </authorList>
    </citation>
    <scope>NUCLEOTIDE SEQUENCE [LARGE SCALE GENOMIC DNA]</scope>
    <source>
        <strain evidence="2">CBS 9802 / IAM 14324 / JCM 22182 / KY 12970</strain>
    </source>
</reference>
<dbReference type="RefSeq" id="XP_014570221.1">
    <property type="nucleotide sequence ID" value="XM_014714735.1"/>
</dbReference>
<accession>G7DYT4</accession>
<sequence>MDAQAPNLLSLASCSALPARSLSSLQRADMSLASSKATQACPPVVLTITSQTVCLSANEPDKTAAEIYMEGHWYFTHSVIGYGSDSLGWHFFQCMCYKQHYACSSSVPFVAGIMLDITNQKPILLANGGYVTCVLEGDTGLSADCPATDEFEMLYKSILVALAAAQLAMSCTPKSADLTTLPQ</sequence>
<gene>
    <name evidence="1" type="primary">Mo02401</name>
    <name evidence="1" type="ORF">E5Q_02401</name>
</gene>
<dbReference type="Proteomes" id="UP000009131">
    <property type="component" value="Unassembled WGS sequence"/>
</dbReference>
<organism evidence="1 2">
    <name type="scientific">Mixia osmundae (strain CBS 9802 / IAM 14324 / JCM 22182 / KY 12970)</name>
    <dbReference type="NCBI Taxonomy" id="764103"/>
    <lineage>
        <taxon>Eukaryota</taxon>
        <taxon>Fungi</taxon>
        <taxon>Dikarya</taxon>
        <taxon>Basidiomycota</taxon>
        <taxon>Pucciniomycotina</taxon>
        <taxon>Mixiomycetes</taxon>
        <taxon>Mixiales</taxon>
        <taxon>Mixiaceae</taxon>
        <taxon>Mixia</taxon>
    </lineage>
</organism>
<protein>
    <submittedName>
        <fullName evidence="1">Uncharacterized protein</fullName>
    </submittedName>
</protein>
<dbReference type="EMBL" id="BABT02000062">
    <property type="protein sequence ID" value="GAA95744.1"/>
    <property type="molecule type" value="Genomic_DNA"/>
</dbReference>
<dbReference type="InParanoid" id="G7DYT4"/>
<keyword evidence="2" id="KW-1185">Reference proteome</keyword>
<comment type="caution">
    <text evidence="1">The sequence shown here is derived from an EMBL/GenBank/DDBJ whole genome shotgun (WGS) entry which is preliminary data.</text>
</comment>
<evidence type="ECO:0000313" key="1">
    <source>
        <dbReference type="EMBL" id="GAA95744.1"/>
    </source>
</evidence>
<dbReference type="HOGENOM" id="CLU_1475512_0_0_1"/>
<reference evidence="1 2" key="1">
    <citation type="journal article" date="2011" name="J. Gen. Appl. Microbiol.">
        <title>Draft genome sequencing of the enigmatic basidiomycete Mixia osmundae.</title>
        <authorList>
            <person name="Nishida H."/>
            <person name="Nagatsuka Y."/>
            <person name="Sugiyama J."/>
        </authorList>
    </citation>
    <scope>NUCLEOTIDE SEQUENCE [LARGE SCALE GENOMIC DNA]</scope>
    <source>
        <strain evidence="2">CBS 9802 / IAM 14324 / JCM 22182 / KY 12970</strain>
    </source>
</reference>
<dbReference type="AlphaFoldDB" id="G7DYT4"/>
<name>G7DYT4_MIXOS</name>